<dbReference type="NCBIfam" id="TIGR03826">
    <property type="entry name" value="YvyF"/>
    <property type="match status" value="1"/>
</dbReference>
<evidence type="ECO:0000313" key="3">
    <source>
        <dbReference type="Proteomes" id="UP000180175"/>
    </source>
</evidence>
<dbReference type="OrthoDB" id="1739831at2"/>
<organism evidence="1 3">
    <name type="scientific">Anaerobacillus isosaccharinicus</name>
    <dbReference type="NCBI Taxonomy" id="1532552"/>
    <lineage>
        <taxon>Bacteria</taxon>
        <taxon>Bacillati</taxon>
        <taxon>Bacillota</taxon>
        <taxon>Bacilli</taxon>
        <taxon>Bacillales</taxon>
        <taxon>Bacillaceae</taxon>
        <taxon>Anaerobacillus</taxon>
    </lineage>
</organism>
<gene>
    <name evidence="2" type="ORF">AWH56_005065</name>
    <name evidence="1" type="ORF">AWH56_18020</name>
</gene>
<dbReference type="AlphaFoldDB" id="A0A1S2L9F5"/>
<dbReference type="RefSeq" id="WP_071318348.1">
    <property type="nucleotide sequence ID" value="NZ_CP063356.2"/>
</dbReference>
<evidence type="ECO:0000313" key="1">
    <source>
        <dbReference type="EMBL" id="OIJ09011.1"/>
    </source>
</evidence>
<reference evidence="1 3" key="1">
    <citation type="submission" date="2016-10" db="EMBL/GenBank/DDBJ databases">
        <title>Draft genome sequences of four alkaliphilic bacteria belonging to the Anaerobacillus genus.</title>
        <authorList>
            <person name="Bassil N.M."/>
            <person name="Lloyd J.R."/>
        </authorList>
    </citation>
    <scope>NUCLEOTIDE SEQUENCE [LARGE SCALE GENOMIC DNA]</scope>
    <source>
        <strain evidence="1 3">NB2006</strain>
    </source>
</reference>
<evidence type="ECO:0008006" key="4">
    <source>
        <dbReference type="Google" id="ProtNLM"/>
    </source>
</evidence>
<protein>
    <recommendedName>
        <fullName evidence="4">Flagellar protein</fullName>
    </recommendedName>
</protein>
<dbReference type="Proteomes" id="UP000180175">
    <property type="component" value="Chromosome"/>
</dbReference>
<name>A0A1S2L9F5_9BACI</name>
<accession>A0A1S2L9F5</accession>
<keyword evidence="3" id="KW-1185">Reference proteome</keyword>
<dbReference type="KEGG" id="aia:AWH56_005065"/>
<dbReference type="EMBL" id="LQXD01000157">
    <property type="protein sequence ID" value="OIJ09011.1"/>
    <property type="molecule type" value="Genomic_DNA"/>
</dbReference>
<proteinExistence type="predicted"/>
<dbReference type="InterPro" id="IPR022258">
    <property type="entry name" value="Flagellar_operon_YvyF"/>
</dbReference>
<reference evidence="2" key="4">
    <citation type="submission" date="2020-10" db="EMBL/GenBank/DDBJ databases">
        <authorList>
            <person name="Bassil N.M."/>
            <person name="Lloyd J.R."/>
        </authorList>
    </citation>
    <scope>NUCLEOTIDE SEQUENCE</scope>
    <source>
        <strain evidence="2">NB2006</strain>
    </source>
</reference>
<reference evidence="2 3" key="3">
    <citation type="journal article" date="2019" name="Int. J. Syst. Evol. Microbiol.">
        <title>Anaerobacillus isosaccharinicus sp. nov., an alkaliphilic bacterium which degrades isosaccharinic acid.</title>
        <authorList>
            <person name="Bassil N.M."/>
            <person name="Lloyd J.R."/>
        </authorList>
    </citation>
    <scope>NUCLEOTIDE SEQUENCE [LARGE SCALE GENOMIC DNA]</scope>
    <source>
        <strain evidence="2 3">NB2006</strain>
    </source>
</reference>
<dbReference type="EMBL" id="CP063356">
    <property type="protein sequence ID" value="QOY37018.1"/>
    <property type="molecule type" value="Genomic_DNA"/>
</dbReference>
<reference evidence="2 3" key="2">
    <citation type="journal article" date="2017" name="Genome Announc.">
        <title>Draft Genome Sequences of Four Alkaliphilic Bacteria Belonging to the Anaerobacillus Genus.</title>
        <authorList>
            <person name="Bassil N.M."/>
            <person name="Lloyd J.R."/>
        </authorList>
    </citation>
    <scope>NUCLEOTIDE SEQUENCE [LARGE SCALE GENOMIC DNA]</scope>
    <source>
        <strain evidence="2 3">NB2006</strain>
    </source>
</reference>
<sequence length="142" mass="16777">MPDLLNCPRCNKIFVKNFRDVCPDCYKQEEEDFQAVYQFVRKKENRMASILEVEEATEVEQALIYKFIKQGRISLHSFPNLSYPCEACDTMIREGRICSVCKGNITGGLDRLESEKRFEKRKIQEENRKITTYHSLKNRLDK</sequence>
<evidence type="ECO:0000313" key="2">
    <source>
        <dbReference type="EMBL" id="QOY37018.1"/>
    </source>
</evidence>